<accession>A0A6I3IE77</accession>
<proteinExistence type="predicted"/>
<evidence type="ECO:0000313" key="2">
    <source>
        <dbReference type="Proteomes" id="UP000431092"/>
    </source>
</evidence>
<name>A0A6I3IE77_9MICO</name>
<organism evidence="1 2">
    <name type="scientific">Arsenicicoccus cauae</name>
    <dbReference type="NCBI Taxonomy" id="2663847"/>
    <lineage>
        <taxon>Bacteria</taxon>
        <taxon>Bacillati</taxon>
        <taxon>Actinomycetota</taxon>
        <taxon>Actinomycetes</taxon>
        <taxon>Micrococcales</taxon>
        <taxon>Intrasporangiaceae</taxon>
        <taxon>Arsenicicoccus</taxon>
    </lineage>
</organism>
<evidence type="ECO:0000313" key="1">
    <source>
        <dbReference type="EMBL" id="MTB70963.1"/>
    </source>
</evidence>
<dbReference type="RefSeq" id="WP_154592309.1">
    <property type="nucleotide sequence ID" value="NZ_WLVL01000016.1"/>
</dbReference>
<reference evidence="1 2" key="1">
    <citation type="submission" date="2019-11" db="EMBL/GenBank/DDBJ databases">
        <title>Whole genome sequencing identifies a novel species of the genus Arsenicicoccus isolated from human blood.</title>
        <authorList>
            <person name="Jeong J.H."/>
            <person name="Kweon O.J."/>
            <person name="Kim H.R."/>
            <person name="Kim T.-H."/>
            <person name="Ha S.-M."/>
            <person name="Lee M.-K."/>
        </authorList>
    </citation>
    <scope>NUCLEOTIDE SEQUENCE [LARGE SCALE GENOMIC DNA]</scope>
    <source>
        <strain evidence="1 2">MKL-02</strain>
    </source>
</reference>
<comment type="caution">
    <text evidence="1">The sequence shown here is derived from an EMBL/GenBank/DDBJ whole genome shotgun (WGS) entry which is preliminary data.</text>
</comment>
<dbReference type="Proteomes" id="UP000431092">
    <property type="component" value="Unassembled WGS sequence"/>
</dbReference>
<sequence length="145" mass="15820">MTEQWDTPDKLAAMRDAIEATVPGWRRPALWAVGISAASSEPEWEFPCVNRGAGYLPAVVLGRLVRHSRTTETLPVSAEVLRRAVDDLSPAEACTSVDHPNLVAWRWLLGEIESNPARDLVVVYVDDLDDPVSSEADGELRAAAS</sequence>
<gene>
    <name evidence="1" type="ORF">GGG17_03040</name>
</gene>
<dbReference type="EMBL" id="WLVL01000016">
    <property type="protein sequence ID" value="MTB70963.1"/>
    <property type="molecule type" value="Genomic_DNA"/>
</dbReference>
<keyword evidence="2" id="KW-1185">Reference proteome</keyword>
<protein>
    <submittedName>
        <fullName evidence="1">Uncharacterized protein</fullName>
    </submittedName>
</protein>
<dbReference type="AlphaFoldDB" id="A0A6I3IE77"/>